<evidence type="ECO:0000256" key="3">
    <source>
        <dbReference type="ARBA" id="ARBA00022692"/>
    </source>
</evidence>
<name>A0A3M8CF03_9BACL</name>
<sequence length="346" mass="36618">MRGGRKNVNQPALKQVQGFVTQNAIYIVLVVLIAGIALYDTNFLSFTTLRDILMQSSTRAIIALGAAFVLITGGTDLSSGRVVGLTAVISASMLQTQDYGRRFFPDLPDLPLLVPILIAILAGLLVGLINGIVVSRFSVPPFIATLGTMVMVYGINSLYFDMEPNQSQPIGGLRPDFNHLGTGYFGPSGPYSVPYIVVIAIAIAGLVWVVFNKTRLGKNMYAIGGNMQAAIVSGINVRWNLMIIYAIAGALYGLGGVLEAARTGGATNNYGNMYELDAIAACVVGGVSTSGGIGTVQGVLAGVLIFGVINYGLTFIGVSPYWQLIIKGLIIVAAVAFDIRKYLVKK</sequence>
<accession>A0A3M8CF03</accession>
<dbReference type="PANTHER" id="PTHR32196">
    <property type="entry name" value="ABC TRANSPORTER PERMEASE PROTEIN YPHD-RELATED-RELATED"/>
    <property type="match status" value="1"/>
</dbReference>
<dbReference type="EMBL" id="RHHR01000015">
    <property type="protein sequence ID" value="RNB74189.1"/>
    <property type="molecule type" value="Genomic_DNA"/>
</dbReference>
<dbReference type="NCBIfam" id="NF007014">
    <property type="entry name" value="PRK09478.1"/>
    <property type="match status" value="1"/>
</dbReference>
<keyword evidence="4 6" id="KW-1133">Transmembrane helix</keyword>
<dbReference type="Pfam" id="PF02653">
    <property type="entry name" value="BPD_transp_2"/>
    <property type="match status" value="1"/>
</dbReference>
<organism evidence="7 8">
    <name type="scientific">Brevibacillus invocatus</name>
    <dbReference type="NCBI Taxonomy" id="173959"/>
    <lineage>
        <taxon>Bacteria</taxon>
        <taxon>Bacillati</taxon>
        <taxon>Bacillota</taxon>
        <taxon>Bacilli</taxon>
        <taxon>Bacillales</taxon>
        <taxon>Paenibacillaceae</taxon>
        <taxon>Brevibacillus</taxon>
    </lineage>
</organism>
<keyword evidence="8" id="KW-1185">Reference proteome</keyword>
<evidence type="ECO:0000313" key="7">
    <source>
        <dbReference type="EMBL" id="RNB74189.1"/>
    </source>
</evidence>
<evidence type="ECO:0000256" key="2">
    <source>
        <dbReference type="ARBA" id="ARBA00022475"/>
    </source>
</evidence>
<keyword evidence="2" id="KW-1003">Cell membrane</keyword>
<dbReference type="OrthoDB" id="9813906at2"/>
<dbReference type="CDD" id="cd06579">
    <property type="entry name" value="TM_PBP1_transp_AraH_like"/>
    <property type="match status" value="1"/>
</dbReference>
<comment type="subcellular location">
    <subcellularLocation>
        <location evidence="1">Cell membrane</location>
        <topology evidence="1">Multi-pass membrane protein</topology>
    </subcellularLocation>
</comment>
<evidence type="ECO:0000256" key="5">
    <source>
        <dbReference type="ARBA" id="ARBA00023136"/>
    </source>
</evidence>
<feature type="transmembrane region" description="Helical" evidence="6">
    <location>
        <begin position="141"/>
        <end position="160"/>
    </location>
</feature>
<keyword evidence="3 6" id="KW-0812">Transmembrane</keyword>
<gene>
    <name evidence="7" type="primary">mglC</name>
    <name evidence="7" type="ORF">EDM52_11080</name>
</gene>
<comment type="caution">
    <text evidence="7">The sequence shown here is derived from an EMBL/GenBank/DDBJ whole genome shotgun (WGS) entry which is preliminary data.</text>
</comment>
<feature type="transmembrane region" description="Helical" evidence="6">
    <location>
        <begin position="243"/>
        <end position="261"/>
    </location>
</feature>
<feature type="transmembrane region" description="Helical" evidence="6">
    <location>
        <begin position="112"/>
        <end position="134"/>
    </location>
</feature>
<protein>
    <submittedName>
        <fullName evidence="7">Galactose/methyl galactoside ABC transporter permease MglC</fullName>
    </submittedName>
</protein>
<keyword evidence="5 6" id="KW-0472">Membrane</keyword>
<evidence type="ECO:0000313" key="8">
    <source>
        <dbReference type="Proteomes" id="UP000282028"/>
    </source>
</evidence>
<evidence type="ECO:0000256" key="1">
    <source>
        <dbReference type="ARBA" id="ARBA00004651"/>
    </source>
</evidence>
<dbReference type="AlphaFoldDB" id="A0A3M8CF03"/>
<evidence type="ECO:0000256" key="4">
    <source>
        <dbReference type="ARBA" id="ARBA00022989"/>
    </source>
</evidence>
<dbReference type="GO" id="GO:0022857">
    <property type="term" value="F:transmembrane transporter activity"/>
    <property type="evidence" value="ECO:0007669"/>
    <property type="project" value="InterPro"/>
</dbReference>
<feature type="transmembrane region" description="Helical" evidence="6">
    <location>
        <begin position="321"/>
        <end position="339"/>
    </location>
</feature>
<proteinExistence type="predicted"/>
<feature type="transmembrane region" description="Helical" evidence="6">
    <location>
        <begin position="60"/>
        <end position="92"/>
    </location>
</feature>
<feature type="transmembrane region" description="Helical" evidence="6">
    <location>
        <begin position="20"/>
        <end position="39"/>
    </location>
</feature>
<reference evidence="7 8" key="1">
    <citation type="submission" date="2018-10" db="EMBL/GenBank/DDBJ databases">
        <title>Phylogenomics of Brevibacillus.</title>
        <authorList>
            <person name="Dunlap C."/>
        </authorList>
    </citation>
    <scope>NUCLEOTIDE SEQUENCE [LARGE SCALE GENOMIC DNA]</scope>
    <source>
        <strain evidence="7 8">JCM 12215</strain>
    </source>
</reference>
<dbReference type="Proteomes" id="UP000282028">
    <property type="component" value="Unassembled WGS sequence"/>
</dbReference>
<feature type="transmembrane region" description="Helical" evidence="6">
    <location>
        <begin position="193"/>
        <end position="211"/>
    </location>
</feature>
<dbReference type="PANTHER" id="PTHR32196:SF18">
    <property type="entry name" value="GALACTOSE_METHYL GALACTOSIDE IMPORT PERMEASE PROTEIN MGLC"/>
    <property type="match status" value="1"/>
</dbReference>
<evidence type="ECO:0000256" key="6">
    <source>
        <dbReference type="SAM" id="Phobius"/>
    </source>
</evidence>
<dbReference type="GO" id="GO:0005886">
    <property type="term" value="C:plasma membrane"/>
    <property type="evidence" value="ECO:0007669"/>
    <property type="project" value="UniProtKB-SubCell"/>
</dbReference>
<dbReference type="InterPro" id="IPR001851">
    <property type="entry name" value="ABC_transp_permease"/>
</dbReference>